<accession>A0ABQ3IST1</accession>
<reference evidence="2" key="1">
    <citation type="journal article" date="2019" name="Int. J. Syst. Evol. Microbiol.">
        <title>The Global Catalogue of Microorganisms (GCM) 10K type strain sequencing project: providing services to taxonomists for standard genome sequencing and annotation.</title>
        <authorList>
            <consortium name="The Broad Institute Genomics Platform"/>
            <consortium name="The Broad Institute Genome Sequencing Center for Infectious Disease"/>
            <person name="Wu L."/>
            <person name="Ma J."/>
        </authorList>
    </citation>
    <scope>NUCLEOTIDE SEQUENCE [LARGE SCALE GENOMIC DNA]</scope>
    <source>
        <strain evidence="2">CGMCC 1.15922</strain>
    </source>
</reference>
<evidence type="ECO:0000313" key="2">
    <source>
        <dbReference type="Proteomes" id="UP000626370"/>
    </source>
</evidence>
<dbReference type="RefSeq" id="WP_189378361.1">
    <property type="nucleotide sequence ID" value="NZ_BNAH01000008.1"/>
</dbReference>
<name>A0ABQ3IST1_9GAMM</name>
<comment type="caution">
    <text evidence="1">The sequence shown here is derived from an EMBL/GenBank/DDBJ whole genome shotgun (WGS) entry which is preliminary data.</text>
</comment>
<organism evidence="1 2">
    <name type="scientific">Thalassotalea profundi</name>
    <dbReference type="NCBI Taxonomy" id="2036687"/>
    <lineage>
        <taxon>Bacteria</taxon>
        <taxon>Pseudomonadati</taxon>
        <taxon>Pseudomonadota</taxon>
        <taxon>Gammaproteobacteria</taxon>
        <taxon>Alteromonadales</taxon>
        <taxon>Colwelliaceae</taxon>
        <taxon>Thalassotalea</taxon>
    </lineage>
</organism>
<evidence type="ECO:0000313" key="1">
    <source>
        <dbReference type="EMBL" id="GHE92402.1"/>
    </source>
</evidence>
<sequence>MSDNNLLKNIFLQAKRASKILDIPLTQSKNLIAQSIYQCHDFSDLCSKLDNYSLKATVYPFCKLNLQSDENSKSHILKNIDTLAEQFSRYLAGPLSQYSLLDLIWKIFGFKNHAQLEDAFPHFSLENWQPYTLVYKDSVSVLYHDFKINSVPFRLLLTRVVNAEMFTNNTQNELLILENELSKFKYTPILWHDWSSWQNTVFSYFNTRDLSQARHGKLFDKLVEPKTKSQKEFEQKVYESMQILADEFVGTSIRNCDFDREFLYIVGFPVSERAELKNYTEFYLTESHINNGKCLLGIGDNILALELFEVDSEGKYTGDAESYYTELSDVLQKFEGATRQHVLINSRRYEAYLRLTTNAEYVLNKNSAITLVDNFGVEHCE</sequence>
<dbReference type="Proteomes" id="UP000626370">
    <property type="component" value="Unassembled WGS sequence"/>
</dbReference>
<dbReference type="EMBL" id="BNAH01000008">
    <property type="protein sequence ID" value="GHE92402.1"/>
    <property type="molecule type" value="Genomic_DNA"/>
</dbReference>
<proteinExistence type="predicted"/>
<gene>
    <name evidence="1" type="ORF">GCM10011501_22430</name>
</gene>
<protein>
    <submittedName>
        <fullName evidence="1">Uncharacterized protein</fullName>
    </submittedName>
</protein>
<keyword evidence="2" id="KW-1185">Reference proteome</keyword>